<feature type="non-terminal residue" evidence="1">
    <location>
        <position position="188"/>
    </location>
</feature>
<gene>
    <name evidence="1" type="ORF">BDP27DRAFT_1248345</name>
</gene>
<keyword evidence="2" id="KW-1185">Reference proteome</keyword>
<evidence type="ECO:0000313" key="2">
    <source>
        <dbReference type="Proteomes" id="UP000772434"/>
    </source>
</evidence>
<dbReference type="AlphaFoldDB" id="A0A9P5P6G6"/>
<dbReference type="EMBL" id="JADNRY010000869">
    <property type="protein sequence ID" value="KAF9025386.1"/>
    <property type="molecule type" value="Genomic_DNA"/>
</dbReference>
<accession>A0A9P5P6G6</accession>
<sequence>MACELVNNILDKADINAVKMFKLNIKGWLTRQAFAGIRSLFSDELNLNSEWKTIQRMHQLAEIEPQWYDCCIRGCMAYTGNYSELDVCQYCKEPRHNQQGKSKRQYCYIPLIPRIKGFFQNKSMIKLMQYRHNYSIDPDAISDVFDSDGYRNLLTRHVVVDGQKLPHKYFDGKYDIAFAFWHDGHQLF</sequence>
<dbReference type="OrthoDB" id="3257409at2759"/>
<evidence type="ECO:0008006" key="3">
    <source>
        <dbReference type="Google" id="ProtNLM"/>
    </source>
</evidence>
<protein>
    <recommendedName>
        <fullName evidence="3">Transposase</fullName>
    </recommendedName>
</protein>
<proteinExistence type="predicted"/>
<reference evidence="1" key="1">
    <citation type="submission" date="2020-11" db="EMBL/GenBank/DDBJ databases">
        <authorList>
            <consortium name="DOE Joint Genome Institute"/>
            <person name="Ahrendt S."/>
            <person name="Riley R."/>
            <person name="Andreopoulos W."/>
            <person name="Labutti K."/>
            <person name="Pangilinan J."/>
            <person name="Ruiz-Duenas F.J."/>
            <person name="Barrasa J.M."/>
            <person name="Sanchez-Garcia M."/>
            <person name="Camarero S."/>
            <person name="Miyauchi S."/>
            <person name="Serrano A."/>
            <person name="Linde D."/>
            <person name="Babiker R."/>
            <person name="Drula E."/>
            <person name="Ayuso-Fernandez I."/>
            <person name="Pacheco R."/>
            <person name="Padilla G."/>
            <person name="Ferreira P."/>
            <person name="Barriuso J."/>
            <person name="Kellner H."/>
            <person name="Castanera R."/>
            <person name="Alfaro M."/>
            <person name="Ramirez L."/>
            <person name="Pisabarro A.G."/>
            <person name="Kuo A."/>
            <person name="Tritt A."/>
            <person name="Lipzen A."/>
            <person name="He G."/>
            <person name="Yan M."/>
            <person name="Ng V."/>
            <person name="Cullen D."/>
            <person name="Martin F."/>
            <person name="Rosso M.-N."/>
            <person name="Henrissat B."/>
            <person name="Hibbett D."/>
            <person name="Martinez A.T."/>
            <person name="Grigoriev I.V."/>
        </authorList>
    </citation>
    <scope>NUCLEOTIDE SEQUENCE</scope>
    <source>
        <strain evidence="1">AH 40177</strain>
    </source>
</reference>
<dbReference type="Proteomes" id="UP000772434">
    <property type="component" value="Unassembled WGS sequence"/>
</dbReference>
<organism evidence="1 2">
    <name type="scientific">Rhodocollybia butyracea</name>
    <dbReference type="NCBI Taxonomy" id="206335"/>
    <lineage>
        <taxon>Eukaryota</taxon>
        <taxon>Fungi</taxon>
        <taxon>Dikarya</taxon>
        <taxon>Basidiomycota</taxon>
        <taxon>Agaricomycotina</taxon>
        <taxon>Agaricomycetes</taxon>
        <taxon>Agaricomycetidae</taxon>
        <taxon>Agaricales</taxon>
        <taxon>Marasmiineae</taxon>
        <taxon>Omphalotaceae</taxon>
        <taxon>Rhodocollybia</taxon>
    </lineage>
</organism>
<comment type="caution">
    <text evidence="1">The sequence shown here is derived from an EMBL/GenBank/DDBJ whole genome shotgun (WGS) entry which is preliminary data.</text>
</comment>
<name>A0A9P5P6G6_9AGAR</name>
<evidence type="ECO:0000313" key="1">
    <source>
        <dbReference type="EMBL" id="KAF9025386.1"/>
    </source>
</evidence>